<keyword evidence="1 2" id="KW-0732">Signal</keyword>
<feature type="signal peptide" evidence="2">
    <location>
        <begin position="1"/>
        <end position="17"/>
    </location>
</feature>
<organism evidence="5 6">
    <name type="scientific">Flavobacterium bernardetii</name>
    <dbReference type="NCBI Taxonomy" id="2813823"/>
    <lineage>
        <taxon>Bacteria</taxon>
        <taxon>Pseudomonadati</taxon>
        <taxon>Bacteroidota</taxon>
        <taxon>Flavobacteriia</taxon>
        <taxon>Flavobacteriales</taxon>
        <taxon>Flavobacteriaceae</taxon>
        <taxon>Flavobacterium</taxon>
    </lineage>
</organism>
<dbReference type="Gene3D" id="3.60.21.70">
    <property type="entry name" value="PhoD-like phosphatase"/>
    <property type="match status" value="1"/>
</dbReference>
<evidence type="ECO:0000256" key="1">
    <source>
        <dbReference type="ARBA" id="ARBA00022729"/>
    </source>
</evidence>
<dbReference type="Pfam" id="PF25077">
    <property type="entry name" value="DUF7800"/>
    <property type="match status" value="1"/>
</dbReference>
<dbReference type="Pfam" id="PF09423">
    <property type="entry name" value="PhoD"/>
    <property type="match status" value="1"/>
</dbReference>
<evidence type="ECO:0000313" key="6">
    <source>
        <dbReference type="Proteomes" id="UP000605990"/>
    </source>
</evidence>
<feature type="domain" description="PhoD-like phosphatase metallophosphatase" evidence="3">
    <location>
        <begin position="147"/>
        <end position="386"/>
    </location>
</feature>
<evidence type="ECO:0000259" key="3">
    <source>
        <dbReference type="Pfam" id="PF09423"/>
    </source>
</evidence>
<evidence type="ECO:0000313" key="5">
    <source>
        <dbReference type="EMBL" id="MBC5834995.1"/>
    </source>
</evidence>
<dbReference type="InterPro" id="IPR018946">
    <property type="entry name" value="PhoD-like_MPP"/>
</dbReference>
<dbReference type="CDD" id="cd07389">
    <property type="entry name" value="MPP_PhoD"/>
    <property type="match status" value="1"/>
</dbReference>
<dbReference type="EMBL" id="JACRUN010000004">
    <property type="protein sequence ID" value="MBC5834995.1"/>
    <property type="molecule type" value="Genomic_DNA"/>
</dbReference>
<dbReference type="Proteomes" id="UP000605990">
    <property type="component" value="Unassembled WGS sequence"/>
</dbReference>
<keyword evidence="6" id="KW-1185">Reference proteome</keyword>
<evidence type="ECO:0000259" key="4">
    <source>
        <dbReference type="Pfam" id="PF25077"/>
    </source>
</evidence>
<dbReference type="InterPro" id="IPR008963">
    <property type="entry name" value="Purple_acid_Pase-like_N"/>
</dbReference>
<evidence type="ECO:0000256" key="2">
    <source>
        <dbReference type="SAM" id="SignalP"/>
    </source>
</evidence>
<protein>
    <submittedName>
        <fullName evidence="5">Alkaline phosphatase D family protein</fullName>
    </submittedName>
</protein>
<comment type="caution">
    <text evidence="5">The sequence shown here is derived from an EMBL/GenBank/DDBJ whole genome shotgun (WGS) entry which is preliminary data.</text>
</comment>
<dbReference type="InterPro" id="IPR038607">
    <property type="entry name" value="PhoD-like_sf"/>
</dbReference>
<dbReference type="PANTHER" id="PTHR33987">
    <property type="entry name" value="CALCINEURIN-LIKE METALLO-PHOSPHOESTERASE SUPERFAMILY PROTEIN"/>
    <property type="match status" value="1"/>
</dbReference>
<accession>A0ABR7IYZ7</accession>
<name>A0ABR7IYZ7_9FLAO</name>
<dbReference type="PANTHER" id="PTHR33987:SF1">
    <property type="entry name" value="CALCINEURIN-LIKE METALLO-PHOSPHOESTERASE SUPERFAMILY PROTEIN"/>
    <property type="match status" value="1"/>
</dbReference>
<gene>
    <name evidence="5" type="ORF">H8R27_08855</name>
</gene>
<dbReference type="InterPro" id="IPR029052">
    <property type="entry name" value="Metallo-depent_PP-like"/>
</dbReference>
<feature type="chain" id="PRO_5045675418" evidence="2">
    <location>
        <begin position="18"/>
        <end position="442"/>
    </location>
</feature>
<proteinExistence type="predicted"/>
<dbReference type="SUPFAM" id="SSF56300">
    <property type="entry name" value="Metallo-dependent phosphatases"/>
    <property type="match status" value="1"/>
</dbReference>
<feature type="domain" description="DUF7800" evidence="4">
    <location>
        <begin position="19"/>
        <end position="110"/>
    </location>
</feature>
<dbReference type="SUPFAM" id="SSF49363">
    <property type="entry name" value="Purple acid phosphatase, N-terminal domain"/>
    <property type="match status" value="1"/>
</dbReference>
<sequence>MMRILLAFLLFSISVFSQNNLQSGPMVGYCEMKEAMIWFQTEKPASVYVEYYSVDNSSSIFQSEKYQSTKENAFTCHVVLDKLQPGKKYNYAIFIDKKKIVLPYETSFSSKKLWQWRENAPDFTIALGSCSYVSEEALDRPGKPYGSNYSIFESIAQKNPDIMLWGGDNIYLREADWDSQTGIYHRYSHSRKLKEMQPLLAKTQNFAIWDDHDFGPNDSDRGYYNKYVTQQAFKDFWANKFYGTNSNQKEGVFSCFNWGDAEVFLLDNRFFKSPNDRITGEKVLLGTEQMQWLIDALVASKASFKIIVVGGQVLNTEAVFENYENYKTEKEQLLNEITVNKIKGVTFISGDRHFTELSMLKRSNSYSLYDWTVSPLTSGHGNIEKVAKEENKNRVEGSLFAQHVFGTLSFSGEKEMRQMKLTLFDKDGKELWNKVILKKELE</sequence>
<dbReference type="InterPro" id="IPR056702">
    <property type="entry name" value="DUF7800"/>
</dbReference>
<reference evidence="5 6" key="1">
    <citation type="submission" date="2020-08" db="EMBL/GenBank/DDBJ databases">
        <title>Description of novel Flavobacterium F-408 isolate.</title>
        <authorList>
            <person name="Saticioglu I.B."/>
            <person name="Duman M."/>
            <person name="Altun S."/>
        </authorList>
    </citation>
    <scope>NUCLEOTIDE SEQUENCE [LARGE SCALE GENOMIC DNA]</scope>
    <source>
        <strain evidence="5 6">F-408</strain>
    </source>
</reference>